<sequence length="314" mass="36750">MSGEDMFEYLKEKGFEMWPDTFKEKSVIKLRELNDDDFMAEMGKRSPEDRQKILDSILKIWPVAPKVFNDPIHGKMIKPPKTQEEVSQSSPQYKERLKKKSFLYEFVANERNGIDVDKFDYFARDCHHLGIKNNFDHGRFIKFARVCEVDGQKHICTRDKEENNLDDLFHTREATEILKNVVDRKHYRCLGEIKHEGILSKDDIPQLRKDLARDIPREGAQADGLTEEDFVVLAVTMDYGRKEKDPIDSMDFYSKKNPTKAIKIKREQVSNHSDLSETLVRVYSKKIDPKSLEAARVHFERLNPVWSDSHVKVS</sequence>
<dbReference type="InterPro" id="IPR050135">
    <property type="entry name" value="dGTPase-like"/>
</dbReference>
<dbReference type="AlphaFoldDB" id="A0AAN8DKT4"/>
<dbReference type="GO" id="GO:0045088">
    <property type="term" value="P:regulation of innate immune response"/>
    <property type="evidence" value="ECO:0007669"/>
    <property type="project" value="TreeGrafter"/>
</dbReference>
<protein>
    <recommendedName>
        <fullName evidence="3">SAM domain-containing protein</fullName>
    </recommendedName>
</protein>
<dbReference type="GO" id="GO:0008832">
    <property type="term" value="F:dGTPase activity"/>
    <property type="evidence" value="ECO:0007669"/>
    <property type="project" value="TreeGrafter"/>
</dbReference>
<dbReference type="GO" id="GO:0006203">
    <property type="term" value="P:dGTP catabolic process"/>
    <property type="evidence" value="ECO:0007669"/>
    <property type="project" value="TreeGrafter"/>
</dbReference>
<gene>
    <name evidence="1" type="ORF">CgunFtcFv8_000718</name>
</gene>
<evidence type="ECO:0000313" key="1">
    <source>
        <dbReference type="EMBL" id="KAK5923780.1"/>
    </source>
</evidence>
<evidence type="ECO:0008006" key="3">
    <source>
        <dbReference type="Google" id="ProtNLM"/>
    </source>
</evidence>
<dbReference type="CDD" id="cd09487">
    <property type="entry name" value="SAM_superfamily"/>
    <property type="match status" value="1"/>
</dbReference>
<reference evidence="1 2" key="1">
    <citation type="journal article" date="2023" name="Mol. Biol. Evol.">
        <title>Genomics of Secondarily Temperate Adaptation in the Only Non-Antarctic Icefish.</title>
        <authorList>
            <person name="Rivera-Colon A.G."/>
            <person name="Rayamajhi N."/>
            <person name="Minhas B.F."/>
            <person name="Madrigal G."/>
            <person name="Bilyk K.T."/>
            <person name="Yoon V."/>
            <person name="Hune M."/>
            <person name="Gregory S."/>
            <person name="Cheng C.H.C."/>
            <person name="Catchen J.M."/>
        </authorList>
    </citation>
    <scope>NUCLEOTIDE SEQUENCE [LARGE SCALE GENOMIC DNA]</scope>
    <source>
        <tissue evidence="1">White muscle</tissue>
    </source>
</reference>
<dbReference type="PANTHER" id="PTHR11373">
    <property type="entry name" value="DEOXYNUCLEOSIDE TRIPHOSPHATE TRIPHOSPHOHYDROLASE"/>
    <property type="match status" value="1"/>
</dbReference>
<proteinExistence type="predicted"/>
<accession>A0AAN8DKT4</accession>
<dbReference type="Proteomes" id="UP001331515">
    <property type="component" value="Unassembled WGS sequence"/>
</dbReference>
<dbReference type="Gene3D" id="3.30.70.2760">
    <property type="match status" value="1"/>
</dbReference>
<keyword evidence="2" id="KW-1185">Reference proteome</keyword>
<dbReference type="EMBL" id="JAURVH010001521">
    <property type="protein sequence ID" value="KAK5923780.1"/>
    <property type="molecule type" value="Genomic_DNA"/>
</dbReference>
<dbReference type="Gene3D" id="1.10.3210.10">
    <property type="entry name" value="Hypothetical protein af1432"/>
    <property type="match status" value="1"/>
</dbReference>
<dbReference type="SUPFAM" id="SSF109604">
    <property type="entry name" value="HD-domain/PDEase-like"/>
    <property type="match status" value="1"/>
</dbReference>
<organism evidence="1 2">
    <name type="scientific">Champsocephalus gunnari</name>
    <name type="common">Mackerel icefish</name>
    <dbReference type="NCBI Taxonomy" id="52237"/>
    <lineage>
        <taxon>Eukaryota</taxon>
        <taxon>Metazoa</taxon>
        <taxon>Chordata</taxon>
        <taxon>Craniata</taxon>
        <taxon>Vertebrata</taxon>
        <taxon>Euteleostomi</taxon>
        <taxon>Actinopterygii</taxon>
        <taxon>Neopterygii</taxon>
        <taxon>Teleostei</taxon>
        <taxon>Neoteleostei</taxon>
        <taxon>Acanthomorphata</taxon>
        <taxon>Eupercaria</taxon>
        <taxon>Perciformes</taxon>
        <taxon>Notothenioidei</taxon>
        <taxon>Channichthyidae</taxon>
        <taxon>Champsocephalus</taxon>
    </lineage>
</organism>
<comment type="caution">
    <text evidence="1">The sequence shown here is derived from an EMBL/GenBank/DDBJ whole genome shotgun (WGS) entry which is preliminary data.</text>
</comment>
<evidence type="ECO:0000313" key="2">
    <source>
        <dbReference type="Proteomes" id="UP001331515"/>
    </source>
</evidence>
<dbReference type="GO" id="GO:0005634">
    <property type="term" value="C:nucleus"/>
    <property type="evidence" value="ECO:0007669"/>
    <property type="project" value="TreeGrafter"/>
</dbReference>
<dbReference type="PANTHER" id="PTHR11373:SF4">
    <property type="entry name" value="DEOXYNUCLEOSIDE TRIPHOSPHATE TRIPHOSPHOHYDROLASE SAMHD1"/>
    <property type="match status" value="1"/>
</dbReference>
<dbReference type="GO" id="GO:0051607">
    <property type="term" value="P:defense response to virus"/>
    <property type="evidence" value="ECO:0007669"/>
    <property type="project" value="TreeGrafter"/>
</dbReference>
<name>A0AAN8DKT4_CHAGU</name>